<feature type="compositionally biased region" description="Basic and acidic residues" evidence="4">
    <location>
        <begin position="60"/>
        <end position="70"/>
    </location>
</feature>
<feature type="domain" description="O-methyltransferase dimerisation" evidence="6">
    <location>
        <begin position="105"/>
        <end position="164"/>
    </location>
</feature>
<dbReference type="GO" id="GO:0008171">
    <property type="term" value="F:O-methyltransferase activity"/>
    <property type="evidence" value="ECO:0007669"/>
    <property type="project" value="InterPro"/>
</dbReference>
<evidence type="ECO:0000313" key="8">
    <source>
        <dbReference type="Proteomes" id="UP000317691"/>
    </source>
</evidence>
<dbReference type="GO" id="GO:0032259">
    <property type="term" value="P:methylation"/>
    <property type="evidence" value="ECO:0007669"/>
    <property type="project" value="UniProtKB-KW"/>
</dbReference>
<proteinExistence type="predicted"/>
<dbReference type="InterPro" id="IPR016461">
    <property type="entry name" value="COMT-like"/>
</dbReference>
<evidence type="ECO:0000313" key="7">
    <source>
        <dbReference type="EMBL" id="TMQ63299.1"/>
    </source>
</evidence>
<evidence type="ECO:0000259" key="6">
    <source>
        <dbReference type="Pfam" id="PF08100"/>
    </source>
</evidence>
<dbReference type="Gene3D" id="3.40.50.150">
    <property type="entry name" value="Vaccinia Virus protein VP39"/>
    <property type="match status" value="1"/>
</dbReference>
<dbReference type="InterPro" id="IPR029063">
    <property type="entry name" value="SAM-dependent_MTases_sf"/>
</dbReference>
<keyword evidence="1 7" id="KW-0489">Methyltransferase</keyword>
<dbReference type="SUPFAM" id="SSF53335">
    <property type="entry name" value="S-adenosyl-L-methionine-dependent methyltransferases"/>
    <property type="match status" value="1"/>
</dbReference>
<dbReference type="InterPro" id="IPR001077">
    <property type="entry name" value="COMT_C"/>
</dbReference>
<dbReference type="Gene3D" id="1.10.10.10">
    <property type="entry name" value="Winged helix-like DNA-binding domain superfamily/Winged helix DNA-binding domain"/>
    <property type="match status" value="1"/>
</dbReference>
<name>A0A538TI47_UNCEI</name>
<dbReference type="InterPro" id="IPR036390">
    <property type="entry name" value="WH_DNA-bd_sf"/>
</dbReference>
<accession>A0A538TI47</accession>
<evidence type="ECO:0000256" key="3">
    <source>
        <dbReference type="ARBA" id="ARBA00022691"/>
    </source>
</evidence>
<evidence type="ECO:0000256" key="1">
    <source>
        <dbReference type="ARBA" id="ARBA00022603"/>
    </source>
</evidence>
<dbReference type="InterPro" id="IPR012967">
    <property type="entry name" value="COMT_dimerisation"/>
</dbReference>
<evidence type="ECO:0000256" key="2">
    <source>
        <dbReference type="ARBA" id="ARBA00022679"/>
    </source>
</evidence>
<feature type="region of interest" description="Disordered" evidence="4">
    <location>
        <begin position="1"/>
        <end position="97"/>
    </location>
</feature>
<keyword evidence="3" id="KW-0949">S-adenosyl-L-methionine</keyword>
<evidence type="ECO:0000259" key="5">
    <source>
        <dbReference type="Pfam" id="PF00891"/>
    </source>
</evidence>
<dbReference type="GO" id="GO:0046983">
    <property type="term" value="F:protein dimerization activity"/>
    <property type="evidence" value="ECO:0007669"/>
    <property type="project" value="InterPro"/>
</dbReference>
<dbReference type="SUPFAM" id="SSF46785">
    <property type="entry name" value="Winged helix' DNA-binding domain"/>
    <property type="match status" value="1"/>
</dbReference>
<dbReference type="InterPro" id="IPR036388">
    <property type="entry name" value="WH-like_DNA-bd_sf"/>
</dbReference>
<dbReference type="Pfam" id="PF08100">
    <property type="entry name" value="Dimerisation"/>
    <property type="match status" value="1"/>
</dbReference>
<dbReference type="AlphaFoldDB" id="A0A538TI47"/>
<dbReference type="CDD" id="cd02440">
    <property type="entry name" value="AdoMet_MTases"/>
    <property type="match status" value="1"/>
</dbReference>
<dbReference type="PANTHER" id="PTHR43712">
    <property type="entry name" value="PUTATIVE (AFU_ORTHOLOGUE AFUA_4G14580)-RELATED"/>
    <property type="match status" value="1"/>
</dbReference>
<feature type="compositionally biased region" description="Polar residues" evidence="4">
    <location>
        <begin position="1"/>
        <end position="11"/>
    </location>
</feature>
<organism evidence="7 8">
    <name type="scientific">Eiseniibacteriota bacterium</name>
    <dbReference type="NCBI Taxonomy" id="2212470"/>
    <lineage>
        <taxon>Bacteria</taxon>
        <taxon>Candidatus Eiseniibacteriota</taxon>
    </lineage>
</organism>
<dbReference type="Proteomes" id="UP000317691">
    <property type="component" value="Unassembled WGS sequence"/>
</dbReference>
<dbReference type="Pfam" id="PF00891">
    <property type="entry name" value="Methyltransf_2"/>
    <property type="match status" value="1"/>
</dbReference>
<protein>
    <submittedName>
        <fullName evidence="7">Methyltransferase domain-containing protein</fullName>
    </submittedName>
</protein>
<reference evidence="7 8" key="1">
    <citation type="journal article" date="2019" name="Nat. Microbiol.">
        <title>Mediterranean grassland soil C-N compound turnover is dependent on rainfall and depth, and is mediated by genomically divergent microorganisms.</title>
        <authorList>
            <person name="Diamond S."/>
            <person name="Andeer P.F."/>
            <person name="Li Z."/>
            <person name="Crits-Christoph A."/>
            <person name="Burstein D."/>
            <person name="Anantharaman K."/>
            <person name="Lane K.R."/>
            <person name="Thomas B.C."/>
            <person name="Pan C."/>
            <person name="Northen T.R."/>
            <person name="Banfield J.F."/>
        </authorList>
    </citation>
    <scope>NUCLEOTIDE SEQUENCE [LARGE SCALE GENOMIC DNA]</scope>
    <source>
        <strain evidence="7">WS_9</strain>
    </source>
</reference>
<keyword evidence="2 7" id="KW-0808">Transferase</keyword>
<gene>
    <name evidence="7" type="ORF">E6K79_10375</name>
</gene>
<dbReference type="EMBL" id="VBOZ01000032">
    <property type="protein sequence ID" value="TMQ63299.1"/>
    <property type="molecule type" value="Genomic_DNA"/>
</dbReference>
<evidence type="ECO:0000256" key="4">
    <source>
        <dbReference type="SAM" id="MobiDB-lite"/>
    </source>
</evidence>
<dbReference type="PROSITE" id="PS51683">
    <property type="entry name" value="SAM_OMT_II"/>
    <property type="match status" value="1"/>
</dbReference>
<feature type="compositionally biased region" description="Low complexity" evidence="4">
    <location>
        <begin position="30"/>
        <end position="40"/>
    </location>
</feature>
<dbReference type="PANTHER" id="PTHR43712:SF2">
    <property type="entry name" value="O-METHYLTRANSFERASE CICE"/>
    <property type="match status" value="1"/>
</dbReference>
<feature type="domain" description="O-methyltransferase C-terminal" evidence="5">
    <location>
        <begin position="225"/>
        <end position="398"/>
    </location>
</feature>
<comment type="caution">
    <text evidence="7">The sequence shown here is derived from an EMBL/GenBank/DDBJ whole genome shotgun (WGS) entry which is preliminary data.</text>
</comment>
<sequence>MRQVAQETARGQRSVPYVQRRTLGGGGSSGPRPTGPRGPRYAQGAPAPRPGLNSGPMGPRPDRHRQDRPPHGRKPFRTGVQSAGEGPPRPSPMPEEPALGRIRALLSGYQPTAAILAAYSLGIFTELHREAQTRDDLERATGIDPRGLDALLDALVSVGVVHRHGPTLVLPRDYAPYLVPGADGDATGMIDMAADLSEAWTDLARGLKEGTPRYRLSSDALLTGNPERVRTYIRAVHTSSREAARRLVELAPLLPGSSLLDVGGGSGIFAAEYARRTPDLKAFVFDLPPTLEIARSILRAEGLENAVEYAPGDYRLDPFPGPVDAILISNVLQTESEENALLILRKAYEALRPGGTLLVHGTMAEGSGTPFAPAALHSLLMYVLFDSGRSWSQEKVSEWIAQERFGVRAIRPLGSPFHTKLVIATRLE</sequence>